<feature type="domain" description="SAV-6107-like HEPN" evidence="1">
    <location>
        <begin position="51"/>
        <end position="133"/>
    </location>
</feature>
<sequence>MNSIVSATTNSIAGSGMRVGRRETFLSAAYELLAQAREEYDRGAFDLALESAYRAALRVAGAVNSVSPVIRKRKRLPTSAWERLALTSDSGKDWATSFAAFSALRGRVASGIETDPNPETVRALMELAEDFLGESIPGMGKVPQMA</sequence>
<dbReference type="OrthoDB" id="4421226at2"/>
<reference evidence="3" key="1">
    <citation type="submission" date="2016-10" db="EMBL/GenBank/DDBJ databases">
        <authorList>
            <person name="Varghese N."/>
            <person name="Submissions S."/>
        </authorList>
    </citation>
    <scope>NUCLEOTIDE SEQUENCE [LARGE SCALE GENOMIC DNA]</scope>
    <source>
        <strain evidence="3">DSM 20632</strain>
    </source>
</reference>
<evidence type="ECO:0000313" key="3">
    <source>
        <dbReference type="Proteomes" id="UP000199350"/>
    </source>
</evidence>
<proteinExistence type="predicted"/>
<dbReference type="STRING" id="38302.SAMN04488535_0925"/>
<name>A0A1G9N9H2_9CORY</name>
<dbReference type="EMBL" id="LT629700">
    <property type="protein sequence ID" value="SDL83146.1"/>
    <property type="molecule type" value="Genomic_DNA"/>
</dbReference>
<evidence type="ECO:0000259" key="1">
    <source>
        <dbReference type="Pfam" id="PF18726"/>
    </source>
</evidence>
<dbReference type="AlphaFoldDB" id="A0A1G9N9H2"/>
<dbReference type="InterPro" id="IPR040891">
    <property type="entry name" value="HEPN_SAV_6107"/>
</dbReference>
<organism evidence="2 3">
    <name type="scientific">Corynebacterium mycetoides</name>
    <dbReference type="NCBI Taxonomy" id="38302"/>
    <lineage>
        <taxon>Bacteria</taxon>
        <taxon>Bacillati</taxon>
        <taxon>Actinomycetota</taxon>
        <taxon>Actinomycetes</taxon>
        <taxon>Mycobacteriales</taxon>
        <taxon>Corynebacteriaceae</taxon>
        <taxon>Corynebacterium</taxon>
    </lineage>
</organism>
<accession>A0A1G9N9H2</accession>
<dbReference type="RefSeq" id="WP_092149380.1">
    <property type="nucleotide sequence ID" value="NZ_LT629700.1"/>
</dbReference>
<dbReference type="Proteomes" id="UP000199350">
    <property type="component" value="Chromosome I"/>
</dbReference>
<keyword evidence="3" id="KW-1185">Reference proteome</keyword>
<protein>
    <recommendedName>
        <fullName evidence="1">SAV-6107-like HEPN domain-containing protein</fullName>
    </recommendedName>
</protein>
<evidence type="ECO:0000313" key="2">
    <source>
        <dbReference type="EMBL" id="SDL83146.1"/>
    </source>
</evidence>
<gene>
    <name evidence="2" type="ORF">SAMN04488535_0925</name>
</gene>
<dbReference type="Pfam" id="PF18726">
    <property type="entry name" value="HEPN_SAV_6107"/>
    <property type="match status" value="1"/>
</dbReference>